<dbReference type="Proteomes" id="UP000243723">
    <property type="component" value="Unassembled WGS sequence"/>
</dbReference>
<feature type="compositionally biased region" description="Basic and acidic residues" evidence="5">
    <location>
        <begin position="314"/>
        <end position="323"/>
    </location>
</feature>
<evidence type="ECO:0000313" key="8">
    <source>
        <dbReference type="EMBL" id="PSK46504.1"/>
    </source>
</evidence>
<protein>
    <recommendedName>
        <fullName evidence="10">Checkpoint serine/threonine-protein kinase bub1</fullName>
    </recommendedName>
</protein>
<feature type="region of interest" description="Disordered" evidence="5">
    <location>
        <begin position="314"/>
        <end position="333"/>
    </location>
</feature>
<feature type="domain" description="BUB1 N-terminal" evidence="7">
    <location>
        <begin position="59"/>
        <end position="221"/>
    </location>
</feature>
<dbReference type="PROSITE" id="PS50011">
    <property type="entry name" value="PROTEIN_KINASE_DOM"/>
    <property type="match status" value="1"/>
</dbReference>
<dbReference type="PROSITE" id="PS00108">
    <property type="entry name" value="PROTEIN_KINASE_ST"/>
    <property type="match status" value="1"/>
</dbReference>
<dbReference type="PROSITE" id="PS51489">
    <property type="entry name" value="BUB1_N"/>
    <property type="match status" value="1"/>
</dbReference>
<feature type="region of interest" description="Disordered" evidence="5">
    <location>
        <begin position="504"/>
        <end position="523"/>
    </location>
</feature>
<dbReference type="PANTHER" id="PTHR14030:SF4">
    <property type="entry name" value="BUB1 KINASE, ISOFORM A-RELATED"/>
    <property type="match status" value="1"/>
</dbReference>
<evidence type="ECO:0000259" key="7">
    <source>
        <dbReference type="PROSITE" id="PS51489"/>
    </source>
</evidence>
<dbReference type="GO" id="GO:0032991">
    <property type="term" value="C:protein-containing complex"/>
    <property type="evidence" value="ECO:0007669"/>
    <property type="project" value="UniProtKB-ARBA"/>
</dbReference>
<feature type="region of interest" description="Disordered" evidence="5">
    <location>
        <begin position="385"/>
        <end position="407"/>
    </location>
</feature>
<evidence type="ECO:0000256" key="5">
    <source>
        <dbReference type="SAM" id="MobiDB-lite"/>
    </source>
</evidence>
<feature type="compositionally biased region" description="Basic and acidic residues" evidence="5">
    <location>
        <begin position="470"/>
        <end position="494"/>
    </location>
</feature>
<dbReference type="GO" id="GO:0007094">
    <property type="term" value="P:mitotic spindle assembly checkpoint signaling"/>
    <property type="evidence" value="ECO:0007669"/>
    <property type="project" value="InterPro"/>
</dbReference>
<dbReference type="GO" id="GO:0005634">
    <property type="term" value="C:nucleus"/>
    <property type="evidence" value="ECO:0007669"/>
    <property type="project" value="TreeGrafter"/>
</dbReference>
<evidence type="ECO:0000256" key="3">
    <source>
        <dbReference type="ARBA" id="ARBA00022838"/>
    </source>
</evidence>
<accession>A0A2P7ZE61</accession>
<dbReference type="PANTHER" id="PTHR14030">
    <property type="entry name" value="MITOTIC CHECKPOINT SERINE/THREONINE-PROTEIN KINASE BUB1"/>
    <property type="match status" value="1"/>
</dbReference>
<dbReference type="InterPro" id="IPR012572">
    <property type="entry name" value="Mad3/Bub1_II"/>
</dbReference>
<feature type="compositionally biased region" description="Polar residues" evidence="5">
    <location>
        <begin position="622"/>
        <end position="640"/>
    </location>
</feature>
<evidence type="ECO:0000256" key="4">
    <source>
        <dbReference type="ARBA" id="ARBA00023328"/>
    </source>
</evidence>
<dbReference type="AlphaFoldDB" id="A0A2P7ZE61"/>
<feature type="domain" description="Protein kinase" evidence="6">
    <location>
        <begin position="883"/>
        <end position="1232"/>
    </location>
</feature>
<feature type="compositionally biased region" description="Acidic residues" evidence="5">
    <location>
        <begin position="592"/>
        <end position="611"/>
    </location>
</feature>
<keyword evidence="3" id="KW-0995">Kinetochore</keyword>
<feature type="compositionally biased region" description="Polar residues" evidence="5">
    <location>
        <begin position="733"/>
        <end position="742"/>
    </location>
</feature>
<dbReference type="InterPro" id="IPR013212">
    <property type="entry name" value="Mad3/Bub1_I"/>
</dbReference>
<dbReference type="InterPro" id="IPR011009">
    <property type="entry name" value="Kinase-like_dom_sf"/>
</dbReference>
<organism evidence="8 9">
    <name type="scientific">Elsinoe australis</name>
    <dbReference type="NCBI Taxonomy" id="40998"/>
    <lineage>
        <taxon>Eukaryota</taxon>
        <taxon>Fungi</taxon>
        <taxon>Dikarya</taxon>
        <taxon>Ascomycota</taxon>
        <taxon>Pezizomycotina</taxon>
        <taxon>Dothideomycetes</taxon>
        <taxon>Dothideomycetidae</taxon>
        <taxon>Myriangiales</taxon>
        <taxon>Elsinoaceae</taxon>
        <taxon>Elsinoe</taxon>
    </lineage>
</organism>
<dbReference type="GO" id="GO:0000776">
    <property type="term" value="C:kinetochore"/>
    <property type="evidence" value="ECO:0007669"/>
    <property type="project" value="UniProtKB-KW"/>
</dbReference>
<sequence>MAASQQDPIHFDLIESHKENISSLPSGRSAKALAAVYSPPLTSSASPLSDAHSAQRATFQVEVASIDEADDPLDVYDRYVKWVLATYPDPSAPQSGLCNLLERATRSFLKSEEYKNDVRYVKMWLQYLALFSDSPREVFVYMSRNGVGEGLALYYEEFAAWLEGQGRWGQAAEVYGLGVERGARPAERLFRRFREFEARRTKAGEAGERPDSPALPVVRAVLGEKVDPFGSRGGREAQVTEVKGEKKKKAKMAIFADGEAKESVLGSGEGNWDFGSAKGRKKENAAEATAWDGQTLKVGKTNAGMGKMQIFKSERQASKEQSRRAVNSSHEAQCTVNPRTGRKEMVYVNLDVVYTDLGRTKVEFSFEEVMAKHRGWLERDWKAENREREEQERRMKLAPPEKKPKKKGFEIFNDGAVADVSRSPVVELVEAPPVEALPVRTVSLNDENNENNENAISRQAKKTDDIARRMRKEERANRTRKIKMTEVRHEKKETQTVQLNLASPTGPKIRRKKTAEPTMTINTKEAMDEIYGIFSQPAEVDKPETEDEDEESDDDYTSGGESTTTGHLSAPTSEYGDETRNEILQAYGVLPDAEDDAQEGTDAQDDPETTDADEKTEVTGWSDFTTSKHMPQVEESSNAAQKAKLQIFQDDAEPGDPSLHMEDELVTPCEDEISPPATRFVPLAPEDYEPSNATYRSRAVMANNRLPFMTPIAEQTESSIGTGKTDKSRDYFTSKTPSRQTHAVQPILEDDDEVWSSPFNEHIKDTVNDKLAVLQPGKKSNAVSSLHMEVESKPCHIPEGPIIPDKQVNPCDPQIRDIILAQMQPRLSMDSSFNDHRTNEYGRMAEIKKYAKAVSKKASNSDKTASTLSLPPTLSFPGSTHTYTIRRELGCGAFGPVYLVERHSEDETNTERGLLEALKVELSPPSAWEYHLLTLTHTRLSSSPSPTLRSATRSLIPAHELHLYRDASFLIESYSDTGTLLDLVNLSKSIEGCHGGASAGLEESLAMFYTVELLRTVEAMHSADLIHGDLKADNVMLRLPSISSSPALSSSTSSRTQEQGAWDPTFAPSGEKGWAAHGVTLIDFGRGIDMRNFRPDVRFVADWPTTEADCVEMRELRPWTWQIDYHGLAGTAHTLLWGRYMSVVPDRSAPNTSFSRAEEPLIDLRDAAGGAEIDIGSERAIAEKRRWKTRENLKRYWATEIWGEFFGLMLNSAAEESLKGEEPGKQGRGPLLMGMRRVRERMEGHLVGVSGLQERVRRLEEAAVMARRKKGLA</sequence>
<evidence type="ECO:0000256" key="1">
    <source>
        <dbReference type="ARBA" id="ARBA00004629"/>
    </source>
</evidence>
<feature type="compositionally biased region" description="Low complexity" evidence="5">
    <location>
        <begin position="557"/>
        <end position="566"/>
    </location>
</feature>
<dbReference type="GO" id="GO:0004672">
    <property type="term" value="F:protein kinase activity"/>
    <property type="evidence" value="ECO:0007669"/>
    <property type="project" value="InterPro"/>
</dbReference>
<dbReference type="EMBL" id="NHZQ01000236">
    <property type="protein sequence ID" value="PSK46504.1"/>
    <property type="molecule type" value="Genomic_DNA"/>
</dbReference>
<reference evidence="8 9" key="1">
    <citation type="submission" date="2017-05" db="EMBL/GenBank/DDBJ databases">
        <title>Draft genome sequence of Elsinoe australis.</title>
        <authorList>
            <person name="Cheng Q."/>
        </authorList>
    </citation>
    <scope>NUCLEOTIDE SEQUENCE [LARGE SCALE GENOMIC DNA]</scope>
    <source>
        <strain evidence="8 9">NL1</strain>
    </source>
</reference>
<gene>
    <name evidence="8" type="ORF">B9Z65_5472</name>
</gene>
<feature type="compositionally biased region" description="Polar residues" evidence="5">
    <location>
        <begin position="324"/>
        <end position="333"/>
    </location>
</feature>
<dbReference type="GO" id="GO:0051754">
    <property type="term" value="P:meiotic sister chromatid cohesion, centromeric"/>
    <property type="evidence" value="ECO:0007669"/>
    <property type="project" value="TreeGrafter"/>
</dbReference>
<keyword evidence="9" id="KW-1185">Reference proteome</keyword>
<dbReference type="STRING" id="40998.A0A2P7ZE61"/>
<proteinExistence type="predicted"/>
<dbReference type="GO" id="GO:0005524">
    <property type="term" value="F:ATP binding"/>
    <property type="evidence" value="ECO:0007669"/>
    <property type="project" value="InterPro"/>
</dbReference>
<dbReference type="FunFam" id="1.25.40.430:FF:000003">
    <property type="entry name" value="Checkpoint serine/threonine-protein kinase BUB1"/>
    <property type="match status" value="1"/>
</dbReference>
<dbReference type="Gene3D" id="1.25.40.430">
    <property type="match status" value="1"/>
</dbReference>
<dbReference type="OrthoDB" id="248495at2759"/>
<evidence type="ECO:0000313" key="9">
    <source>
        <dbReference type="Proteomes" id="UP000243723"/>
    </source>
</evidence>
<dbReference type="SMART" id="SM00777">
    <property type="entry name" value="Mad3_BUB1_I"/>
    <property type="match status" value="1"/>
</dbReference>
<keyword evidence="4" id="KW-0137">Centromere</keyword>
<feature type="region of interest" description="Disordered" evidence="5">
    <location>
        <begin position="536"/>
        <end position="657"/>
    </location>
</feature>
<comment type="subcellular location">
    <subcellularLocation>
        <location evidence="1">Chromosome</location>
        <location evidence="1">Centromere</location>
        <location evidence="1">Kinetochore</location>
    </subcellularLocation>
</comment>
<comment type="caution">
    <text evidence="8">The sequence shown here is derived from an EMBL/GenBank/DDBJ whole genome shotgun (WGS) entry which is preliminary data.</text>
</comment>
<feature type="compositionally biased region" description="Basic and acidic residues" evidence="5">
    <location>
        <begin position="385"/>
        <end position="402"/>
    </location>
</feature>
<keyword evidence="2" id="KW-0158">Chromosome</keyword>
<feature type="region of interest" description="Disordered" evidence="5">
    <location>
        <begin position="470"/>
        <end position="496"/>
    </location>
</feature>
<dbReference type="SUPFAM" id="SSF56112">
    <property type="entry name" value="Protein kinase-like (PK-like)"/>
    <property type="match status" value="1"/>
</dbReference>
<evidence type="ECO:0000259" key="6">
    <source>
        <dbReference type="PROSITE" id="PS50011"/>
    </source>
</evidence>
<evidence type="ECO:0008006" key="10">
    <source>
        <dbReference type="Google" id="ProtNLM"/>
    </source>
</evidence>
<feature type="region of interest" description="Disordered" evidence="5">
    <location>
        <begin position="717"/>
        <end position="742"/>
    </location>
</feature>
<dbReference type="SMART" id="SM00220">
    <property type="entry name" value="S_TKc"/>
    <property type="match status" value="1"/>
</dbReference>
<evidence type="ECO:0000256" key="2">
    <source>
        <dbReference type="ARBA" id="ARBA00022454"/>
    </source>
</evidence>
<dbReference type="InterPro" id="IPR015661">
    <property type="entry name" value="Bub1/Mad3"/>
</dbReference>
<name>A0A2P7ZE61_9PEZI</name>
<feature type="region of interest" description="Disordered" evidence="5">
    <location>
        <begin position="446"/>
        <end position="465"/>
    </location>
</feature>
<dbReference type="Pfam" id="PF08311">
    <property type="entry name" value="Mad3_BUB1_I"/>
    <property type="match status" value="1"/>
</dbReference>
<dbReference type="Gene3D" id="1.10.510.10">
    <property type="entry name" value="Transferase(Phosphotransferase) domain 1"/>
    <property type="match status" value="2"/>
</dbReference>
<dbReference type="InterPro" id="IPR000719">
    <property type="entry name" value="Prot_kinase_dom"/>
</dbReference>
<dbReference type="InterPro" id="IPR008271">
    <property type="entry name" value="Ser/Thr_kinase_AS"/>
</dbReference>
<feature type="compositionally biased region" description="Acidic residues" evidence="5">
    <location>
        <begin position="544"/>
        <end position="556"/>
    </location>
</feature>
<dbReference type="Pfam" id="PF08171">
    <property type="entry name" value="Mad3_BUB1_II"/>
    <property type="match status" value="1"/>
</dbReference>